<evidence type="ECO:0000313" key="13">
    <source>
        <dbReference type="EMBL" id="ADZ70250.1"/>
    </source>
</evidence>
<gene>
    <name evidence="13" type="ordered locus">SL003B_1824</name>
</gene>
<evidence type="ECO:0000256" key="7">
    <source>
        <dbReference type="PIRSR" id="PIRSR618044-1"/>
    </source>
</evidence>
<dbReference type="AlphaFoldDB" id="F2IVW8"/>
<feature type="region of interest" description="Disordered" evidence="10">
    <location>
        <begin position="286"/>
        <end position="308"/>
    </location>
</feature>
<dbReference type="PANTHER" id="PTHR21581">
    <property type="entry name" value="D-ALANYL-D-ALANINE CARBOXYPEPTIDASE"/>
    <property type="match status" value="1"/>
</dbReference>
<protein>
    <submittedName>
        <fullName evidence="13">D-alanyl-D-alanine carboxypeptidase family</fullName>
    </submittedName>
</protein>
<evidence type="ECO:0000256" key="10">
    <source>
        <dbReference type="SAM" id="MobiDB-lite"/>
    </source>
</evidence>
<dbReference type="EMBL" id="CP002568">
    <property type="protein sequence ID" value="ADZ70250.1"/>
    <property type="molecule type" value="Genomic_DNA"/>
</dbReference>
<name>F2IVW8_POLGS</name>
<dbReference type="KEGG" id="pgv:SL003B_1824"/>
<keyword evidence="14" id="KW-1185">Reference proteome</keyword>
<dbReference type="Gene3D" id="3.30.70.1070">
    <property type="entry name" value="Sporulation related repeat"/>
    <property type="match status" value="1"/>
</dbReference>
<evidence type="ECO:0000256" key="4">
    <source>
        <dbReference type="ARBA" id="ARBA00022960"/>
    </source>
</evidence>
<dbReference type="HOGENOM" id="CLU_027070_1_1_5"/>
<feature type="chain" id="PRO_5003278736" evidence="11">
    <location>
        <begin position="33"/>
        <end position="486"/>
    </location>
</feature>
<evidence type="ECO:0000313" key="14">
    <source>
        <dbReference type="Proteomes" id="UP000008130"/>
    </source>
</evidence>
<feature type="active site" description="Proton acceptor" evidence="7">
    <location>
        <position position="65"/>
    </location>
</feature>
<comment type="similarity">
    <text evidence="1 9">Belongs to the peptidase S11 family.</text>
</comment>
<dbReference type="Pfam" id="PF00768">
    <property type="entry name" value="Peptidase_S11"/>
    <property type="match status" value="1"/>
</dbReference>
<feature type="binding site" evidence="8">
    <location>
        <position position="224"/>
    </location>
    <ligand>
        <name>substrate</name>
    </ligand>
</feature>
<dbReference type="SUPFAM" id="SSF110997">
    <property type="entry name" value="Sporulation related repeat"/>
    <property type="match status" value="1"/>
</dbReference>
<dbReference type="Proteomes" id="UP000008130">
    <property type="component" value="Chromosome"/>
</dbReference>
<dbReference type="SUPFAM" id="SSF56601">
    <property type="entry name" value="beta-lactamase/transpeptidase-like"/>
    <property type="match status" value="1"/>
</dbReference>
<dbReference type="InterPro" id="IPR036680">
    <property type="entry name" value="SPOR-like_sf"/>
</dbReference>
<evidence type="ECO:0000256" key="8">
    <source>
        <dbReference type="PIRSR" id="PIRSR618044-2"/>
    </source>
</evidence>
<dbReference type="STRING" id="991905.SL003B_1824"/>
<dbReference type="PANTHER" id="PTHR21581:SF6">
    <property type="entry name" value="TRAFFICKING PROTEIN PARTICLE COMPLEX SUBUNIT 12"/>
    <property type="match status" value="1"/>
</dbReference>
<feature type="signal peptide" evidence="11">
    <location>
        <begin position="1"/>
        <end position="32"/>
    </location>
</feature>
<dbReference type="GO" id="GO:0006508">
    <property type="term" value="P:proteolysis"/>
    <property type="evidence" value="ECO:0007669"/>
    <property type="project" value="InterPro"/>
</dbReference>
<keyword evidence="4" id="KW-0133">Cell shape</keyword>
<evidence type="ECO:0000256" key="1">
    <source>
        <dbReference type="ARBA" id="ARBA00007164"/>
    </source>
</evidence>
<dbReference type="InterPro" id="IPR007730">
    <property type="entry name" value="SPOR-like_dom"/>
</dbReference>
<dbReference type="eggNOG" id="COG1686">
    <property type="taxonomic scope" value="Bacteria"/>
</dbReference>
<evidence type="ECO:0000259" key="12">
    <source>
        <dbReference type="PROSITE" id="PS51724"/>
    </source>
</evidence>
<dbReference type="OrthoDB" id="9795979at2"/>
<dbReference type="InterPro" id="IPR012338">
    <property type="entry name" value="Beta-lactam/transpept-like"/>
</dbReference>
<feature type="domain" description="SPOR" evidence="12">
    <location>
        <begin position="402"/>
        <end position="486"/>
    </location>
</feature>
<dbReference type="GO" id="GO:0071555">
    <property type="term" value="P:cell wall organization"/>
    <property type="evidence" value="ECO:0007669"/>
    <property type="project" value="UniProtKB-KW"/>
</dbReference>
<dbReference type="InterPro" id="IPR001967">
    <property type="entry name" value="Peptidase_S11_N"/>
</dbReference>
<dbReference type="RefSeq" id="WP_013652568.1">
    <property type="nucleotide sequence ID" value="NC_015259.1"/>
</dbReference>
<dbReference type="Pfam" id="PF05036">
    <property type="entry name" value="SPOR"/>
    <property type="match status" value="1"/>
</dbReference>
<proteinExistence type="inferred from homology"/>
<keyword evidence="3" id="KW-0378">Hydrolase</keyword>
<dbReference type="GO" id="GO:0042834">
    <property type="term" value="F:peptidoglycan binding"/>
    <property type="evidence" value="ECO:0007669"/>
    <property type="project" value="InterPro"/>
</dbReference>
<evidence type="ECO:0000256" key="5">
    <source>
        <dbReference type="ARBA" id="ARBA00022984"/>
    </source>
</evidence>
<dbReference type="InterPro" id="IPR018044">
    <property type="entry name" value="Peptidase_S11"/>
</dbReference>
<evidence type="ECO:0000256" key="9">
    <source>
        <dbReference type="RuleBase" id="RU004016"/>
    </source>
</evidence>
<keyword evidence="2 11" id="KW-0732">Signal</keyword>
<reference evidence="13 14" key="1">
    <citation type="journal article" date="2011" name="J. Bacteriol.">
        <title>Complete genome sequence of Polymorphum gilvum SL003B-26A1T, a crude oil-degrading bacterium from oil-polluted saline soil.</title>
        <authorList>
            <person name="Li S.G."/>
            <person name="Tang Y.Q."/>
            <person name="Nie Y."/>
            <person name="Cai M."/>
            <person name="Wu X.L."/>
        </authorList>
    </citation>
    <scope>NUCLEOTIDE SEQUENCE [LARGE SCALE GENOMIC DNA]</scope>
    <source>
        <strain evidence="14">LMG 25793 / CGMCC 1.9160 / SL003B-26A1</strain>
    </source>
</reference>
<sequence length="486" mass="51208">MRSLVSVWTLPRIAKALLLIGLFASLPSIAQANAKYAGIVVDAKTGKTLYAASADEPRYPASLTKIMTLYVVFEELEARRLSLDTPLKVSAYAAGQPPSKIGLKPGSTISVKDAILALITKSANDVAVVVAENIGGSEARFAERMTRTARQIGMTRTTFRNPHGLPNSGQRTTARDMAQLGRAIQERFPSYYGYFKTRSFAYRGRTYGNHNKLLGHVAGVDGIKTGFIRASGFNLVTSVNRDGRHVVAVVMGGQTGRSRDAQMVKLINEHLPKASRGPRTAPALVARPAAPGSGQASRPTGGGFVAASLGKAPLPPVKPQLVAGTPEPATGDPVVLTTGSISMPRVAAAFEVFEVPVPVAAPQPAVAAPVPTSSPLAPSAVADADAAADEPTTVTVATNNTADRASGWQVQIAAAESELEAIRLLKKARAATGSALRSREPYTEPVQTNGQTLYRARFVGFGDKTAAMNACKSLKRAKFACYAVYQ</sequence>
<dbReference type="GO" id="GO:0009002">
    <property type="term" value="F:serine-type D-Ala-D-Ala carboxypeptidase activity"/>
    <property type="evidence" value="ECO:0007669"/>
    <property type="project" value="InterPro"/>
</dbReference>
<keyword evidence="5" id="KW-0573">Peptidoglycan synthesis</keyword>
<dbReference type="GO" id="GO:0009252">
    <property type="term" value="P:peptidoglycan biosynthetic process"/>
    <property type="evidence" value="ECO:0007669"/>
    <property type="project" value="UniProtKB-KW"/>
</dbReference>
<keyword evidence="13" id="KW-0645">Protease</keyword>
<dbReference type="GO" id="GO:0008360">
    <property type="term" value="P:regulation of cell shape"/>
    <property type="evidence" value="ECO:0007669"/>
    <property type="project" value="UniProtKB-KW"/>
</dbReference>
<dbReference type="PRINTS" id="PR00725">
    <property type="entry name" value="DADACBPTASE1"/>
</dbReference>
<keyword evidence="13" id="KW-0121">Carboxypeptidase</keyword>
<evidence type="ECO:0000256" key="6">
    <source>
        <dbReference type="ARBA" id="ARBA00023316"/>
    </source>
</evidence>
<evidence type="ECO:0000256" key="3">
    <source>
        <dbReference type="ARBA" id="ARBA00022801"/>
    </source>
</evidence>
<dbReference type="PROSITE" id="PS51724">
    <property type="entry name" value="SPOR"/>
    <property type="match status" value="1"/>
</dbReference>
<feature type="active site" description="Acyl-ester intermediate" evidence="7">
    <location>
        <position position="62"/>
    </location>
</feature>
<organism evidence="13 14">
    <name type="scientific">Polymorphum gilvum (strain LMG 25793 / CGMCC 1.9160 / SL003B-26A1)</name>
    <dbReference type="NCBI Taxonomy" id="991905"/>
    <lineage>
        <taxon>Bacteria</taxon>
        <taxon>Pseudomonadati</taxon>
        <taxon>Pseudomonadota</taxon>
        <taxon>Alphaproteobacteria</taxon>
        <taxon>Rhodobacterales</taxon>
        <taxon>Paracoccaceae</taxon>
        <taxon>Polymorphum</taxon>
    </lineage>
</organism>
<accession>F2IVW8</accession>
<dbReference type="Gene3D" id="3.40.710.10">
    <property type="entry name" value="DD-peptidase/beta-lactamase superfamily"/>
    <property type="match status" value="1"/>
</dbReference>
<feature type="active site" evidence="7">
    <location>
        <position position="122"/>
    </location>
</feature>
<keyword evidence="6" id="KW-0961">Cell wall biogenesis/degradation</keyword>
<dbReference type="PATRIC" id="fig|991905.3.peg.1870"/>
<evidence type="ECO:0000256" key="2">
    <source>
        <dbReference type="ARBA" id="ARBA00022729"/>
    </source>
</evidence>
<evidence type="ECO:0000256" key="11">
    <source>
        <dbReference type="SAM" id="SignalP"/>
    </source>
</evidence>